<dbReference type="STRING" id="438753.AZC_1406"/>
<accession>A8I1P5</accession>
<feature type="chain" id="PRO_5002723258" description="PEGA domain-containing protein" evidence="1">
    <location>
        <begin position="22"/>
        <end position="133"/>
    </location>
</feature>
<reference evidence="3 4" key="3">
    <citation type="journal article" date="2008" name="BMC Genomics">
        <title>The genome of the versatile nitrogen fixer Azorhizobium caulinodans ORS571.</title>
        <authorList>
            <person name="Lee KB."/>
            <person name="Backer P.D."/>
            <person name="Aono T."/>
            <person name="Liu CT."/>
            <person name="Suzuki S."/>
            <person name="Suzuki T."/>
            <person name="Kaneko T."/>
            <person name="Yamada M."/>
            <person name="Tabata S."/>
            <person name="Kupfer D.M."/>
            <person name="Najar F.Z."/>
            <person name="Wiley G.B."/>
            <person name="Roe B."/>
            <person name="Binnewies T.T."/>
            <person name="Ussery D.W."/>
            <person name="D'Haeze W."/>
            <person name="Herder J.D."/>
            <person name="Gevers D."/>
            <person name="Vereecke D."/>
            <person name="Holsters M."/>
            <person name="Oyaizu H."/>
        </authorList>
    </citation>
    <scope>NUCLEOTIDE SEQUENCE [LARGE SCALE GENOMIC DNA]</scope>
    <source>
        <strain evidence="4">ATCC 43989 / DSM 5975 / JCM 20966 / LMG 6465 / NBRC 14845 / NCIMB 13405 / ORS 571</strain>
    </source>
</reference>
<dbReference type="HOGENOM" id="CLU_131330_0_0_5"/>
<name>A8I1P5_AZOC5</name>
<evidence type="ECO:0000313" key="4">
    <source>
        <dbReference type="Proteomes" id="UP000000270"/>
    </source>
</evidence>
<dbReference type="InterPro" id="IPR013229">
    <property type="entry name" value="PEGA"/>
</dbReference>
<reference evidence="4" key="2">
    <citation type="submission" date="2007-04" db="EMBL/GenBank/DDBJ databases">
        <title>Complete genome sequence of the nitrogen-fixing bacterium Azorhizobium caulinodans ORS571.</title>
        <authorList>
            <person name="Lee K.B."/>
            <person name="Backer P.D."/>
            <person name="Aono T."/>
            <person name="Liu C.T."/>
            <person name="Suzuki S."/>
            <person name="Suzuki T."/>
            <person name="Kaneko T."/>
            <person name="Yamada M."/>
            <person name="Tabata S."/>
            <person name="Kupfer D.M."/>
            <person name="Najar F.Z."/>
            <person name="Wiley G.B."/>
            <person name="Roe B."/>
            <person name="Binnewies T."/>
            <person name="Ussery D."/>
            <person name="Vereecke D."/>
            <person name="Gevers D."/>
            <person name="Holsters M."/>
            <person name="Oyaizu H."/>
        </authorList>
    </citation>
    <scope>NUCLEOTIDE SEQUENCE [LARGE SCALE GENOMIC DNA]</scope>
    <source>
        <strain evidence="4">ATCC 43989 / DSM 5975 / JCM 20966 / LMG 6465 / NBRC 14845 / NCIMB 13405 / ORS 571</strain>
    </source>
</reference>
<dbReference type="eggNOG" id="ENOG5032RN3">
    <property type="taxonomic scope" value="Bacteria"/>
</dbReference>
<dbReference type="PROSITE" id="PS51257">
    <property type="entry name" value="PROKAR_LIPOPROTEIN"/>
    <property type="match status" value="1"/>
</dbReference>
<reference evidence="3 4" key="5">
    <citation type="journal article" date="2010" name="Appl. Environ. Microbiol.">
        <title>phrR-like gene praR of Azorhizobium caulinodans ORS571 is essential for symbiosis with Sesbania rostrata and is involved in expression of reb genes.</title>
        <authorList>
            <person name="Akiba N."/>
            <person name="Aono T."/>
            <person name="Toyazaki H."/>
            <person name="Sato S."/>
            <person name="Oyaizu H."/>
        </authorList>
    </citation>
    <scope>NUCLEOTIDE SEQUENCE [LARGE SCALE GENOMIC DNA]</scope>
    <source>
        <strain evidence="4">ATCC 43989 / DSM 5975 / JCM 20966 / LMG 6465 / NBRC 14845 / NCIMB 13405 / ORS 571</strain>
    </source>
</reference>
<dbReference type="KEGG" id="azc:AZC_1406"/>
<dbReference type="Pfam" id="PF08308">
    <property type="entry name" value="PEGA"/>
    <property type="match status" value="1"/>
</dbReference>
<dbReference type="Proteomes" id="UP000000270">
    <property type="component" value="Chromosome"/>
</dbReference>
<dbReference type="EMBL" id="AP009384">
    <property type="protein sequence ID" value="BAF87404.1"/>
    <property type="molecule type" value="Genomic_DNA"/>
</dbReference>
<organism evidence="3 4">
    <name type="scientific">Azorhizobium caulinodans (strain ATCC 43989 / DSM 5975 / JCM 20966 / LMG 6465 / NBRC 14845 / NCIMB 13405 / ORS 571)</name>
    <dbReference type="NCBI Taxonomy" id="438753"/>
    <lineage>
        <taxon>Bacteria</taxon>
        <taxon>Pseudomonadati</taxon>
        <taxon>Pseudomonadota</taxon>
        <taxon>Alphaproteobacteria</taxon>
        <taxon>Hyphomicrobiales</taxon>
        <taxon>Xanthobacteraceae</taxon>
        <taxon>Azorhizobium</taxon>
    </lineage>
</organism>
<feature type="domain" description="PEGA" evidence="2">
    <location>
        <begin position="27"/>
        <end position="81"/>
    </location>
</feature>
<keyword evidence="1" id="KW-0732">Signal</keyword>
<keyword evidence="4" id="KW-1185">Reference proteome</keyword>
<evidence type="ECO:0000313" key="3">
    <source>
        <dbReference type="EMBL" id="BAF87404.1"/>
    </source>
</evidence>
<reference evidence="3 4" key="1">
    <citation type="journal article" date="2007" name="Appl. Environ. Microbiol.">
        <title>Rhizobial factors required for stem nodule maturation and maintenance in Sesbania rostrata-Azorhizobium caulinodans ORS571 symbiosis.</title>
        <authorList>
            <person name="Suzuki S."/>
            <person name="Aono T."/>
            <person name="Lee KB."/>
            <person name="Suzuki T."/>
            <person name="Liu CT."/>
            <person name="Miwa H."/>
            <person name="Wakao S."/>
            <person name="Iki T."/>
            <person name="Oyaizu H."/>
        </authorList>
    </citation>
    <scope>NUCLEOTIDE SEQUENCE [LARGE SCALE GENOMIC DNA]</scope>
    <source>
        <strain evidence="4">ATCC 43989 / DSM 5975 / JCM 20966 / LMG 6465 / NBRC 14845 / NCIMB 13405 / ORS 571</strain>
    </source>
</reference>
<gene>
    <name evidence="3" type="ordered locus">AZC_1406</name>
</gene>
<feature type="signal peptide" evidence="1">
    <location>
        <begin position="1"/>
        <end position="21"/>
    </location>
</feature>
<evidence type="ECO:0000259" key="2">
    <source>
        <dbReference type="Pfam" id="PF08308"/>
    </source>
</evidence>
<dbReference type="AlphaFoldDB" id="A8I1P5"/>
<dbReference type="RefSeq" id="WP_012169934.1">
    <property type="nucleotide sequence ID" value="NC_009937.1"/>
</dbReference>
<protein>
    <recommendedName>
        <fullName evidence="2">PEGA domain-containing protein</fullName>
    </recommendedName>
</protein>
<reference evidence="3 4" key="4">
    <citation type="journal article" date="2009" name="Appl. Environ. Microbiol.">
        <title>Comparative genome-wide transcriptional profiling of Azorhizobium caulinodans ORS571 grown under free-living and symbiotic conditions.</title>
        <authorList>
            <person name="Tsukada S."/>
            <person name="Aono T."/>
            <person name="Akiba N."/>
            <person name="Lee KB."/>
            <person name="Liu CT."/>
            <person name="Toyazaki H."/>
            <person name="Oyaizu H."/>
        </authorList>
    </citation>
    <scope>NUCLEOTIDE SEQUENCE [LARGE SCALE GENOMIC DNA]</scope>
    <source>
        <strain evidence="4">ATCC 43989 / DSM 5975 / JCM 20966 / LMG 6465 / NBRC 14845 / NCIMB 13405 / ORS 571</strain>
    </source>
</reference>
<proteinExistence type="predicted"/>
<reference evidence="3 4" key="6">
    <citation type="journal article" date="2011" name="Appl. Environ. Microbiol.">
        <title>Involvement of the azorhizobial chromosome partition gene (parA) in the onset of bacteroid differentiation during Sesbania rostrata stem nodule development.</title>
        <authorList>
            <person name="Liu CT."/>
            <person name="Lee KB."/>
            <person name="Wang YS."/>
            <person name="Peng MH."/>
            <person name="Lee KT."/>
            <person name="Suzuki S."/>
            <person name="Suzuki T."/>
            <person name="Oyaizu H."/>
        </authorList>
    </citation>
    <scope>NUCLEOTIDE SEQUENCE [LARGE SCALE GENOMIC DNA]</scope>
    <source>
        <strain evidence="4">ATCC 43989 / DSM 5975 / JCM 20966 / LMG 6465 / NBRC 14845 / NCIMB 13405 / ORS 571</strain>
    </source>
</reference>
<evidence type="ECO:0000256" key="1">
    <source>
        <dbReference type="SAM" id="SignalP"/>
    </source>
</evidence>
<sequence>MKRHYVGLLAMAVLLAGCATVTRGTTSKVQVVTEPAGAKVSTTLGYDCTSPCTIMAGRKDEFTVTITKDGYEPEVVEVRTRSSQDGQGAVAGNLIAGGLIGMGVDAANGADLEHYPNPITVTLRPVAKPGKRS</sequence>